<protein>
    <submittedName>
        <fullName evidence="1">Uncharacterized protein</fullName>
    </submittedName>
</protein>
<name>A0A9W3P1D0_BACTU</name>
<reference evidence="1 2" key="1">
    <citation type="submission" date="2012-08" db="EMBL/GenBank/DDBJ databases">
        <authorList>
            <person name="Doggett N."/>
            <person name="Teshima H."/>
            <person name="Bruce D."/>
            <person name="Detter J.C."/>
            <person name="Johnson S.L."/>
            <person name="Han C."/>
        </authorList>
    </citation>
    <scope>NUCLEOTIDE SEQUENCE [LARGE SCALE GENOMIC DNA]</scope>
    <source>
        <strain evidence="1 2">HD-771</strain>
        <plasmid evidence="1 2">p04</plasmid>
    </source>
</reference>
<dbReference type="RefSeq" id="WP_001196021.1">
    <property type="nucleotide sequence ID" value="NC_018488.1"/>
</dbReference>
<accession>A0A9W3P1D0</accession>
<dbReference type="Proteomes" id="UP000005259">
    <property type="component" value="Plasmid p04"/>
</dbReference>
<dbReference type="KEGG" id="bti:BTG_33038"/>
<organism evidence="1 2">
    <name type="scientific">Bacillus thuringiensis HD-771</name>
    <dbReference type="NCBI Taxonomy" id="1218175"/>
    <lineage>
        <taxon>Bacteria</taxon>
        <taxon>Bacillati</taxon>
        <taxon>Bacillota</taxon>
        <taxon>Bacilli</taxon>
        <taxon>Bacillales</taxon>
        <taxon>Bacillaceae</taxon>
        <taxon>Bacillus</taxon>
        <taxon>Bacillus cereus group</taxon>
    </lineage>
</organism>
<dbReference type="AlphaFoldDB" id="A0A9W3P1D0"/>
<dbReference type="EMBL" id="CP003756">
    <property type="protein sequence ID" value="AFQ19939.1"/>
    <property type="molecule type" value="Genomic_DNA"/>
</dbReference>
<evidence type="ECO:0000313" key="2">
    <source>
        <dbReference type="Proteomes" id="UP000005259"/>
    </source>
</evidence>
<geneLocation type="plasmid" evidence="1 2">
    <name>p04</name>
</geneLocation>
<evidence type="ECO:0000313" key="1">
    <source>
        <dbReference type="EMBL" id="AFQ19939.1"/>
    </source>
</evidence>
<sequence>MQVIFEMIKEGQNLNSELNKLVVEPYIAETGIKREEIQLSELAKWMEDKVKNER</sequence>
<gene>
    <name evidence="1" type="ORF">BTG_33038</name>
</gene>
<proteinExistence type="predicted"/>
<keyword evidence="1" id="KW-0614">Plasmid</keyword>